<dbReference type="EMBL" id="CABFNQ020000603">
    <property type="protein sequence ID" value="CAH0020011.1"/>
    <property type="molecule type" value="Genomic_DNA"/>
</dbReference>
<dbReference type="PANTHER" id="PTHR33307:SF6">
    <property type="entry name" value="ALPHA-RHAMNOSIDASE (EUROFUNG)-RELATED"/>
    <property type="match status" value="1"/>
</dbReference>
<protein>
    <recommendedName>
        <fullName evidence="1">Bacterial alpha-L-rhamnosidase N-terminal domain-containing protein</fullName>
    </recommendedName>
</protein>
<dbReference type="InterPro" id="IPR013737">
    <property type="entry name" value="Bac_rhamnosid_N"/>
</dbReference>
<name>A0A9N9V7L2_9HYPO</name>
<sequence length="280" mass="31583">MSVAEVQFEHYRAPNTLGVQETAPRLSWKIKEQRSTFSQRGYEVKLTVLHSSLATRHSTISQLVPWPFDDSLQSRQRVSVSIRAWDDQGESTSWSEPVELEIGLLKRSNWVCEQIAAPWAGLTKGPDCEQLFRKQFHIDPCVGNPLVKARLYITSQGVYEAEINGIRVGDHFMAPGWTSYAGRIQYQTYDVLTLLKSGQDNCIGVRVAEGWFSGRLGFRGGHRDTWGSVNALLMQLELTFQDGAVKTVATDQSWMVTRGPIRLAEIYDGEKYDATLEVPL</sequence>
<dbReference type="Proteomes" id="UP000696573">
    <property type="component" value="Unassembled WGS sequence"/>
</dbReference>
<dbReference type="InterPro" id="IPR016007">
    <property type="entry name" value="Alpha_rhamnosid"/>
</dbReference>
<dbReference type="AlphaFoldDB" id="A0A9N9V7L2"/>
<dbReference type="Gene3D" id="2.60.120.260">
    <property type="entry name" value="Galactose-binding domain-like"/>
    <property type="match status" value="1"/>
</dbReference>
<dbReference type="PANTHER" id="PTHR33307">
    <property type="entry name" value="ALPHA-RHAMNOSIDASE (EUROFUNG)"/>
    <property type="match status" value="1"/>
</dbReference>
<gene>
    <name evidence="2" type="ORF">CRHIZ90672A_00019097</name>
</gene>
<dbReference type="Gene3D" id="2.60.40.10">
    <property type="entry name" value="Immunoglobulins"/>
    <property type="match status" value="1"/>
</dbReference>
<proteinExistence type="predicted"/>
<dbReference type="Pfam" id="PF08531">
    <property type="entry name" value="Bac_rhamnosid_N"/>
    <property type="match status" value="1"/>
</dbReference>
<evidence type="ECO:0000259" key="1">
    <source>
        <dbReference type="Pfam" id="PF08531"/>
    </source>
</evidence>
<dbReference type="Pfam" id="PF25788">
    <property type="entry name" value="Ig_Rha78A_N"/>
    <property type="match status" value="1"/>
</dbReference>
<keyword evidence="3" id="KW-1185">Reference proteome</keyword>
<evidence type="ECO:0000313" key="3">
    <source>
        <dbReference type="Proteomes" id="UP000696573"/>
    </source>
</evidence>
<organism evidence="2 3">
    <name type="scientific">Clonostachys rhizophaga</name>
    <dbReference type="NCBI Taxonomy" id="160324"/>
    <lineage>
        <taxon>Eukaryota</taxon>
        <taxon>Fungi</taxon>
        <taxon>Dikarya</taxon>
        <taxon>Ascomycota</taxon>
        <taxon>Pezizomycotina</taxon>
        <taxon>Sordariomycetes</taxon>
        <taxon>Hypocreomycetidae</taxon>
        <taxon>Hypocreales</taxon>
        <taxon>Bionectriaceae</taxon>
        <taxon>Clonostachys</taxon>
    </lineage>
</organism>
<evidence type="ECO:0000313" key="2">
    <source>
        <dbReference type="EMBL" id="CAH0020011.1"/>
    </source>
</evidence>
<comment type="caution">
    <text evidence="2">The sequence shown here is derived from an EMBL/GenBank/DDBJ whole genome shotgun (WGS) entry which is preliminary data.</text>
</comment>
<accession>A0A9N9V7L2</accession>
<dbReference type="InterPro" id="IPR013783">
    <property type="entry name" value="Ig-like_fold"/>
</dbReference>
<feature type="domain" description="Bacterial alpha-L-rhamnosidase N-terminal" evidence="1">
    <location>
        <begin position="147"/>
        <end position="277"/>
    </location>
</feature>
<dbReference type="OrthoDB" id="5100250at2759"/>
<reference evidence="2" key="1">
    <citation type="submission" date="2021-10" db="EMBL/GenBank/DDBJ databases">
        <authorList>
            <person name="Piombo E."/>
        </authorList>
    </citation>
    <scope>NUCLEOTIDE SEQUENCE</scope>
</reference>